<dbReference type="GO" id="GO:0005829">
    <property type="term" value="C:cytosol"/>
    <property type="evidence" value="ECO:0007669"/>
    <property type="project" value="TreeGrafter"/>
</dbReference>
<proteinExistence type="inferred from homology"/>
<dbReference type="Gene3D" id="3.40.50.150">
    <property type="entry name" value="Vaccinia Virus protein VP39"/>
    <property type="match status" value="1"/>
</dbReference>
<dbReference type="NCBIfam" id="TIGR00138">
    <property type="entry name" value="rsmG_gidB"/>
    <property type="match status" value="1"/>
</dbReference>
<evidence type="ECO:0000256" key="3">
    <source>
        <dbReference type="ARBA" id="ARBA00022603"/>
    </source>
</evidence>
<protein>
    <recommendedName>
        <fullName evidence="6">Ribosomal RNA small subunit methyltransferase G</fullName>
        <ecNumber evidence="6">2.1.1.-</ecNumber>
    </recommendedName>
    <alternativeName>
        <fullName evidence="6">16S rRNA 7-methylguanosine methyltransferase</fullName>
        <shortName evidence="6">16S rRNA m7G methyltransferase</shortName>
    </alternativeName>
</protein>
<dbReference type="HAMAP" id="MF_00074">
    <property type="entry name" value="16SrRNA_methyltr_G"/>
    <property type="match status" value="1"/>
</dbReference>
<organism evidence="7">
    <name type="scientific">Caldithrix abyssi</name>
    <dbReference type="NCBI Taxonomy" id="187145"/>
    <lineage>
        <taxon>Bacteria</taxon>
        <taxon>Pseudomonadati</taxon>
        <taxon>Calditrichota</taxon>
        <taxon>Calditrichia</taxon>
        <taxon>Calditrichales</taxon>
        <taxon>Calditrichaceae</taxon>
        <taxon>Caldithrix</taxon>
    </lineage>
</organism>
<feature type="binding site" evidence="6">
    <location>
        <position position="101"/>
    </location>
    <ligand>
        <name>S-adenosyl-L-methionine</name>
        <dbReference type="ChEBI" id="CHEBI:59789"/>
    </ligand>
</feature>
<keyword evidence="3 6" id="KW-0489">Methyltransferase</keyword>
<comment type="caution">
    <text evidence="7">The sequence shown here is derived from an EMBL/GenBank/DDBJ whole genome shotgun (WGS) entry which is preliminary data.</text>
</comment>
<feature type="binding site" evidence="6">
    <location>
        <position position="106"/>
    </location>
    <ligand>
        <name>S-adenosyl-L-methionine</name>
        <dbReference type="ChEBI" id="CHEBI:59789"/>
    </ligand>
</feature>
<dbReference type="AlphaFoldDB" id="A0A7V4WTN6"/>
<dbReference type="EC" id="2.1.1.-" evidence="6"/>
<evidence type="ECO:0000256" key="4">
    <source>
        <dbReference type="ARBA" id="ARBA00022679"/>
    </source>
</evidence>
<gene>
    <name evidence="6 7" type="primary">rsmG</name>
    <name evidence="7" type="ORF">ENK44_01410</name>
</gene>
<accession>A0A7V4WTN6</accession>
<sequence length="242" mass="28049">MCRFCLFIWKNTEGRVFHVKQSDILEKISVLLNEYGISFDVVQKKQLVDYVQLLREWSGQINLVSKTDRNFLWERHIVPSLIYALFLPEDGLSGSDILDFGSGAGFPGVVLSVLFKENNLALLDSNRKKCLFLKHVRKRLNLNYSILNDRLENRIKDNRNRFSVVVARAVASLPDLIRYVDPVVQKPGCLMVLKGDTYRQELSGFEIPAHILISEKKIPETWNNHFSYLKNKRFVVVEYTNV</sequence>
<evidence type="ECO:0000256" key="1">
    <source>
        <dbReference type="ARBA" id="ARBA00022490"/>
    </source>
</evidence>
<keyword evidence="1 6" id="KW-0963">Cytoplasm</keyword>
<comment type="similarity">
    <text evidence="6">Belongs to the methyltransferase superfamily. RNA methyltransferase RsmG family.</text>
</comment>
<reference evidence="7" key="1">
    <citation type="journal article" date="2020" name="mSystems">
        <title>Genome- and Community-Level Interaction Insights into Carbon Utilization and Element Cycling Functions of Hydrothermarchaeota in Hydrothermal Sediment.</title>
        <authorList>
            <person name="Zhou Z."/>
            <person name="Liu Y."/>
            <person name="Xu W."/>
            <person name="Pan J."/>
            <person name="Luo Z.H."/>
            <person name="Li M."/>
        </authorList>
    </citation>
    <scope>NUCLEOTIDE SEQUENCE [LARGE SCALE GENOMIC DNA]</scope>
    <source>
        <strain evidence="7">HyVt-577</strain>
    </source>
</reference>
<dbReference type="Proteomes" id="UP000885779">
    <property type="component" value="Unassembled WGS sequence"/>
</dbReference>
<evidence type="ECO:0000256" key="5">
    <source>
        <dbReference type="ARBA" id="ARBA00022691"/>
    </source>
</evidence>
<evidence type="ECO:0000256" key="2">
    <source>
        <dbReference type="ARBA" id="ARBA00022552"/>
    </source>
</evidence>
<dbReference type="InterPro" id="IPR003682">
    <property type="entry name" value="rRNA_ssu_MeTfrase_G"/>
</dbReference>
<keyword evidence="5 6" id="KW-0949">S-adenosyl-L-methionine</keyword>
<dbReference type="PANTHER" id="PTHR31760">
    <property type="entry name" value="S-ADENOSYL-L-METHIONINE-DEPENDENT METHYLTRANSFERASES SUPERFAMILY PROTEIN"/>
    <property type="match status" value="1"/>
</dbReference>
<name>A0A7V4WTN6_CALAY</name>
<dbReference type="EMBL" id="DRQG01000015">
    <property type="protein sequence ID" value="HGY54335.1"/>
    <property type="molecule type" value="Genomic_DNA"/>
</dbReference>
<evidence type="ECO:0000313" key="7">
    <source>
        <dbReference type="EMBL" id="HGY54335.1"/>
    </source>
</evidence>
<comment type="function">
    <text evidence="6">Specifically methylates the N7 position of a guanine in 16S rRNA.</text>
</comment>
<dbReference type="InterPro" id="IPR029063">
    <property type="entry name" value="SAM-dependent_MTases_sf"/>
</dbReference>
<keyword evidence="4 6" id="KW-0808">Transferase</keyword>
<keyword evidence="2 6" id="KW-0698">rRNA processing</keyword>
<dbReference type="Pfam" id="PF02527">
    <property type="entry name" value="GidB"/>
    <property type="match status" value="1"/>
</dbReference>
<comment type="caution">
    <text evidence="6">Lacks conserved residue(s) required for the propagation of feature annotation.</text>
</comment>
<dbReference type="PANTHER" id="PTHR31760:SF0">
    <property type="entry name" value="S-ADENOSYL-L-METHIONINE-DEPENDENT METHYLTRANSFERASES SUPERFAMILY PROTEIN"/>
    <property type="match status" value="1"/>
</dbReference>
<dbReference type="SUPFAM" id="SSF53335">
    <property type="entry name" value="S-adenosyl-L-methionine-dependent methyltransferases"/>
    <property type="match status" value="1"/>
</dbReference>
<dbReference type="GO" id="GO:0070043">
    <property type="term" value="F:rRNA (guanine-N7-)-methyltransferase activity"/>
    <property type="evidence" value="ECO:0007669"/>
    <property type="project" value="UniProtKB-UniRule"/>
</dbReference>
<feature type="binding site" evidence="6">
    <location>
        <begin position="151"/>
        <end position="152"/>
    </location>
    <ligand>
        <name>S-adenosyl-L-methionine</name>
        <dbReference type="ChEBI" id="CHEBI:59789"/>
    </ligand>
</feature>
<feature type="binding site" evidence="6">
    <location>
        <position position="168"/>
    </location>
    <ligand>
        <name>S-adenosyl-L-methionine</name>
        <dbReference type="ChEBI" id="CHEBI:59789"/>
    </ligand>
</feature>
<evidence type="ECO:0000256" key="6">
    <source>
        <dbReference type="HAMAP-Rule" id="MF_00074"/>
    </source>
</evidence>
<comment type="subcellular location">
    <subcellularLocation>
        <location evidence="6">Cytoplasm</location>
    </subcellularLocation>
</comment>
<dbReference type="PIRSF" id="PIRSF003078">
    <property type="entry name" value="GidB"/>
    <property type="match status" value="1"/>
</dbReference>